<evidence type="ECO:0000313" key="1">
    <source>
        <dbReference type="EMBL" id="QDS77612.1"/>
    </source>
</evidence>
<evidence type="ECO:0000313" key="2">
    <source>
        <dbReference type="Proteomes" id="UP000316270"/>
    </source>
</evidence>
<gene>
    <name evidence="1" type="ORF">FKW77_002312</name>
</gene>
<reference evidence="1 2" key="1">
    <citation type="submission" date="2019-07" db="EMBL/GenBank/DDBJ databases">
        <title>Finished genome of Venturia effusa.</title>
        <authorList>
            <person name="Young C.A."/>
            <person name="Cox M.P."/>
            <person name="Ganley A.R.D."/>
            <person name="David W.J."/>
        </authorList>
    </citation>
    <scope>NUCLEOTIDE SEQUENCE [LARGE SCALE GENOMIC DNA]</scope>
    <source>
        <strain evidence="2">albino</strain>
    </source>
</reference>
<dbReference type="Proteomes" id="UP000316270">
    <property type="component" value="Chromosome 18"/>
</dbReference>
<sequence length="193" mass="21302">MCVGQETLHACGHTIVVPMVIFDGDTFLTCHFNTGQDIKGAALLIQFRFSNGNRHRLSYDTKNTEIQNMCVGQETLHACGHTIVVPMVIFDGDTSKCPCPETFHVESGSRCGYCVAEEEKQMFRATNPRATETEKEEESGEQTVDVIREPGEDEHQLVCGRCNRGDCGKCGGCVCCEDVRKEKKDDDEKGSGV</sequence>
<organism evidence="1 2">
    <name type="scientific">Venturia effusa</name>
    <dbReference type="NCBI Taxonomy" id="50376"/>
    <lineage>
        <taxon>Eukaryota</taxon>
        <taxon>Fungi</taxon>
        <taxon>Dikarya</taxon>
        <taxon>Ascomycota</taxon>
        <taxon>Pezizomycotina</taxon>
        <taxon>Dothideomycetes</taxon>
        <taxon>Pleosporomycetidae</taxon>
        <taxon>Venturiales</taxon>
        <taxon>Venturiaceae</taxon>
        <taxon>Venturia</taxon>
    </lineage>
</organism>
<dbReference type="EMBL" id="CP042202">
    <property type="protein sequence ID" value="QDS77612.1"/>
    <property type="molecule type" value="Genomic_DNA"/>
</dbReference>
<protein>
    <submittedName>
        <fullName evidence="1">Uncharacterized protein</fullName>
    </submittedName>
</protein>
<dbReference type="AlphaFoldDB" id="A0A517LPN9"/>
<proteinExistence type="predicted"/>
<accession>A0A517LPN9</accession>
<keyword evidence="2" id="KW-1185">Reference proteome</keyword>
<name>A0A517LPN9_9PEZI</name>